<keyword evidence="5 8" id="KW-0812">Transmembrane</keyword>
<protein>
    <recommendedName>
        <fullName evidence="9">Major facilitator superfamily (MFS) profile domain-containing protein</fullName>
    </recommendedName>
</protein>
<evidence type="ECO:0000313" key="10">
    <source>
        <dbReference type="EMBL" id="EDQ92550.1"/>
    </source>
</evidence>
<feature type="transmembrane region" description="Helical" evidence="8">
    <location>
        <begin position="153"/>
        <end position="176"/>
    </location>
</feature>
<dbReference type="InterPro" id="IPR036259">
    <property type="entry name" value="MFS_trans_sf"/>
</dbReference>
<feature type="transmembrane region" description="Helical" evidence="8">
    <location>
        <begin position="334"/>
        <end position="355"/>
    </location>
</feature>
<organism evidence="10 11">
    <name type="scientific">Monosiga brevicollis</name>
    <name type="common">Choanoflagellate</name>
    <dbReference type="NCBI Taxonomy" id="81824"/>
    <lineage>
        <taxon>Eukaryota</taxon>
        <taxon>Choanoflagellata</taxon>
        <taxon>Craspedida</taxon>
        <taxon>Salpingoecidae</taxon>
        <taxon>Monosiga</taxon>
    </lineage>
</organism>
<feature type="transmembrane region" description="Helical" evidence="8">
    <location>
        <begin position="94"/>
        <end position="113"/>
    </location>
</feature>
<feature type="transmembrane region" description="Helical" evidence="8">
    <location>
        <begin position="388"/>
        <end position="408"/>
    </location>
</feature>
<proteinExistence type="inferred from homology"/>
<dbReference type="Proteomes" id="UP000001357">
    <property type="component" value="Unassembled WGS sequence"/>
</dbReference>
<name>A9UQ81_MONBE</name>
<evidence type="ECO:0000256" key="3">
    <source>
        <dbReference type="ARBA" id="ARBA00022448"/>
    </source>
</evidence>
<dbReference type="PANTHER" id="PTHR43184">
    <property type="entry name" value="MAJOR FACILITATOR SUPERFAMILY TRANSPORTER 16, ISOFORM B"/>
    <property type="match status" value="1"/>
</dbReference>
<sequence>MIHSGADVPLGIKAIEACGTKSQPTTRLRKYQLMVLLLTFLTYMSYHLTRKVTSVVKSTLNPKVDDDWDNINSGWYPFNKGEPDADGARNEGKALLGLLDTTFLFAYAVGMFFSGSVADRSNLRIFLSGSMITIGILMGVMGLANFWEIHDLWYFLFVQAVTGLYQATGWPSVVSVVGKWFPRGKRGLVMGIWNSHTSVGNILGALIPAAVLGWGWGWAFIVPGIIIAGLGIIMYFFLIVCTSSLAPPTPVSICCSHQSAEDTEKTTLLNVAGDVPVQHQAVSFWKALFIPGVISFSLCLFFCKLVAYTFMYWLPYYVQHTKIGGHTLSDSESANLSTLFDVGGIAGGILAGFLSDRLRKPALINAFFLYIAVPMLFIYHTYSKDSTSINIFLLLITGAIVNAPYALITTAVSADLGTHETLRGNPKALATVTAIIDGTGSIGAAIGPYLAGSIKSWDDVFWMLMASAAIAGLMLTRQCKDELCGKPKKQEAYTFD</sequence>
<dbReference type="STRING" id="81824.A9UQ81"/>
<keyword evidence="11" id="KW-1185">Reference proteome</keyword>
<evidence type="ECO:0000256" key="4">
    <source>
        <dbReference type="ARBA" id="ARBA00022597"/>
    </source>
</evidence>
<dbReference type="OMA" id="AMPYLID"/>
<dbReference type="InterPro" id="IPR020846">
    <property type="entry name" value="MFS_dom"/>
</dbReference>
<accession>A9UQ81</accession>
<comment type="similarity">
    <text evidence="2">Belongs to the major facilitator superfamily. Organophosphate:Pi antiporter (OPA) (TC 2.A.1.4) family.</text>
</comment>
<keyword evidence="6 8" id="KW-1133">Transmembrane helix</keyword>
<dbReference type="GO" id="GO:0022857">
    <property type="term" value="F:transmembrane transporter activity"/>
    <property type="evidence" value="ECO:0007669"/>
    <property type="project" value="InterPro"/>
</dbReference>
<gene>
    <name evidence="10" type="ORF">MONBRDRAFT_17222</name>
</gene>
<dbReference type="GO" id="GO:0016020">
    <property type="term" value="C:membrane"/>
    <property type="evidence" value="ECO:0007669"/>
    <property type="project" value="UniProtKB-SubCell"/>
</dbReference>
<feature type="transmembrane region" description="Helical" evidence="8">
    <location>
        <begin position="125"/>
        <end position="147"/>
    </location>
</feature>
<feature type="transmembrane region" description="Helical" evidence="8">
    <location>
        <begin position="216"/>
        <end position="238"/>
    </location>
</feature>
<evidence type="ECO:0000256" key="5">
    <source>
        <dbReference type="ARBA" id="ARBA00022692"/>
    </source>
</evidence>
<evidence type="ECO:0000259" key="9">
    <source>
        <dbReference type="PROSITE" id="PS50850"/>
    </source>
</evidence>
<dbReference type="PROSITE" id="PS50850">
    <property type="entry name" value="MFS"/>
    <property type="match status" value="1"/>
</dbReference>
<dbReference type="InterPro" id="IPR011701">
    <property type="entry name" value="MFS"/>
</dbReference>
<evidence type="ECO:0000256" key="1">
    <source>
        <dbReference type="ARBA" id="ARBA00004141"/>
    </source>
</evidence>
<feature type="transmembrane region" description="Helical" evidence="8">
    <location>
        <begin position="288"/>
        <end position="314"/>
    </location>
</feature>
<dbReference type="GeneID" id="5887530"/>
<feature type="transmembrane region" description="Helical" evidence="8">
    <location>
        <begin position="429"/>
        <end position="454"/>
    </location>
</feature>
<dbReference type="SUPFAM" id="SSF103473">
    <property type="entry name" value="MFS general substrate transporter"/>
    <property type="match status" value="1"/>
</dbReference>
<dbReference type="eggNOG" id="KOG2533">
    <property type="taxonomic scope" value="Eukaryota"/>
</dbReference>
<evidence type="ECO:0000256" key="2">
    <source>
        <dbReference type="ARBA" id="ARBA00009598"/>
    </source>
</evidence>
<dbReference type="KEGG" id="mbr:MONBRDRAFT_17222"/>
<reference evidence="10 11" key="1">
    <citation type="journal article" date="2008" name="Nature">
        <title>The genome of the choanoflagellate Monosiga brevicollis and the origin of metazoans.</title>
        <authorList>
            <consortium name="JGI Sequencing"/>
            <person name="King N."/>
            <person name="Westbrook M.J."/>
            <person name="Young S.L."/>
            <person name="Kuo A."/>
            <person name="Abedin M."/>
            <person name="Chapman J."/>
            <person name="Fairclough S."/>
            <person name="Hellsten U."/>
            <person name="Isogai Y."/>
            <person name="Letunic I."/>
            <person name="Marr M."/>
            <person name="Pincus D."/>
            <person name="Putnam N."/>
            <person name="Rokas A."/>
            <person name="Wright K.J."/>
            <person name="Zuzow R."/>
            <person name="Dirks W."/>
            <person name="Good M."/>
            <person name="Goodstein D."/>
            <person name="Lemons D."/>
            <person name="Li W."/>
            <person name="Lyons J.B."/>
            <person name="Morris A."/>
            <person name="Nichols S."/>
            <person name="Richter D.J."/>
            <person name="Salamov A."/>
            <person name="Bork P."/>
            <person name="Lim W.A."/>
            <person name="Manning G."/>
            <person name="Miller W.T."/>
            <person name="McGinnis W."/>
            <person name="Shapiro H."/>
            <person name="Tjian R."/>
            <person name="Grigoriev I.V."/>
            <person name="Rokhsar D."/>
        </authorList>
    </citation>
    <scope>NUCLEOTIDE SEQUENCE [LARGE SCALE GENOMIC DNA]</scope>
    <source>
        <strain evidence="11">MX1 / ATCC 50154</strain>
    </source>
</reference>
<dbReference type="InterPro" id="IPR000849">
    <property type="entry name" value="Sugar_P_transporter"/>
</dbReference>
<feature type="transmembrane region" description="Helical" evidence="8">
    <location>
        <begin position="31"/>
        <end position="48"/>
    </location>
</feature>
<dbReference type="InParanoid" id="A9UQ81"/>
<feature type="transmembrane region" description="Helical" evidence="8">
    <location>
        <begin position="188"/>
        <end position="210"/>
    </location>
</feature>
<keyword evidence="7 8" id="KW-0472">Membrane</keyword>
<feature type="transmembrane region" description="Helical" evidence="8">
    <location>
        <begin position="362"/>
        <end position="382"/>
    </location>
</feature>
<dbReference type="EMBL" id="CH991543">
    <property type="protein sequence ID" value="EDQ92550.1"/>
    <property type="molecule type" value="Genomic_DNA"/>
</dbReference>
<feature type="transmembrane region" description="Helical" evidence="8">
    <location>
        <begin position="460"/>
        <end position="476"/>
    </location>
</feature>
<dbReference type="Pfam" id="PF07690">
    <property type="entry name" value="MFS_1"/>
    <property type="match status" value="1"/>
</dbReference>
<evidence type="ECO:0000256" key="7">
    <source>
        <dbReference type="ARBA" id="ARBA00023136"/>
    </source>
</evidence>
<keyword evidence="4" id="KW-0762">Sugar transport</keyword>
<evidence type="ECO:0000313" key="11">
    <source>
        <dbReference type="Proteomes" id="UP000001357"/>
    </source>
</evidence>
<dbReference type="RefSeq" id="XP_001742312.1">
    <property type="nucleotide sequence ID" value="XM_001742260.1"/>
</dbReference>
<feature type="domain" description="Major facilitator superfamily (MFS) profile" evidence="9">
    <location>
        <begin position="31"/>
        <end position="483"/>
    </location>
</feature>
<evidence type="ECO:0000256" key="8">
    <source>
        <dbReference type="SAM" id="Phobius"/>
    </source>
</evidence>
<dbReference type="PANTHER" id="PTHR43184:SF12">
    <property type="entry name" value="SUGAR PHOSPHATE EXCHANGER 3"/>
    <property type="match status" value="1"/>
</dbReference>
<evidence type="ECO:0000256" key="6">
    <source>
        <dbReference type="ARBA" id="ARBA00022989"/>
    </source>
</evidence>
<dbReference type="Gene3D" id="1.20.1250.20">
    <property type="entry name" value="MFS general substrate transporter like domains"/>
    <property type="match status" value="2"/>
</dbReference>
<dbReference type="AlphaFoldDB" id="A9UQ81"/>
<dbReference type="FunCoup" id="A9UQ81">
    <property type="interactions" value="235"/>
</dbReference>
<comment type="subcellular location">
    <subcellularLocation>
        <location evidence="1">Membrane</location>
        <topology evidence="1">Multi-pass membrane protein</topology>
    </subcellularLocation>
</comment>
<dbReference type="PIRSF" id="PIRSF002808">
    <property type="entry name" value="Hexose_phosphate_transp"/>
    <property type="match status" value="1"/>
</dbReference>
<keyword evidence="3" id="KW-0813">Transport</keyword>